<accession>A0ABU2U2Z3</accession>
<dbReference type="Proteomes" id="UP001183809">
    <property type="component" value="Unassembled WGS sequence"/>
</dbReference>
<name>A0ABU2U2Z3_9ACTN</name>
<proteinExistence type="predicted"/>
<evidence type="ECO:0000313" key="1">
    <source>
        <dbReference type="EMBL" id="MDT0467591.1"/>
    </source>
</evidence>
<sequence length="502" mass="56102">MAQRERLPDIKKLAAEINKVRTGGKNTVGKSAAYLHSRAADLARYGSVDGLVEAIDGDADARAHVFHLSALRDQLTRELWARKAFIGPSVLDDLLYAAVAVDAAQDPVLRCLEIVRDRQLASPGLVIFPLHSLGVLAAGFLQSHGRRWVFSPPGAEIAIFPQTNAWDRTLANLEEVRRGFGVRKAVPGDLLAHWYRSRSLTWLKRNPILVLSVSTAPGSYYDTESLILGRLKAASALACMLAALQPREHERVGFLWSSARTNNSETLDIKHYINLFDTPNLRRRLTGDCVPIHLRRAALAEISELNIEIDPRYWNRYRGSAKQARQAVDLVYDGYMRHAVLRRPSERPDAHTAAFTKLHDALSYFRRSFHESDQGWAASLSLATAFEMMLTDGVNRGEIAAKLQRRVRLLLRGKRGVVRYSEAVHILYKHRNSIMHAGVVDGQFSIADAQRCFVLCFMELANRTAQLAAGESEPMRTMTGDLPDTRTVKIAPCRTCGCTHQH</sequence>
<evidence type="ECO:0000313" key="2">
    <source>
        <dbReference type="Proteomes" id="UP001183809"/>
    </source>
</evidence>
<keyword evidence="2" id="KW-1185">Reference proteome</keyword>
<gene>
    <name evidence="1" type="ORF">RM764_32135</name>
</gene>
<reference evidence="2" key="1">
    <citation type="submission" date="2023-07" db="EMBL/GenBank/DDBJ databases">
        <title>30 novel species of actinomycetes from the DSMZ collection.</title>
        <authorList>
            <person name="Nouioui I."/>
        </authorList>
    </citation>
    <scope>NUCLEOTIDE SEQUENCE [LARGE SCALE GENOMIC DNA]</scope>
    <source>
        <strain evidence="2">DSM 41699</strain>
    </source>
</reference>
<comment type="caution">
    <text evidence="1">The sequence shown here is derived from an EMBL/GenBank/DDBJ whole genome shotgun (WGS) entry which is preliminary data.</text>
</comment>
<protein>
    <submittedName>
        <fullName evidence="1">HEPN domain-containing protein</fullName>
    </submittedName>
</protein>
<dbReference type="EMBL" id="JAVREY010000056">
    <property type="protein sequence ID" value="MDT0467591.1"/>
    <property type="molecule type" value="Genomic_DNA"/>
</dbReference>
<organism evidence="1 2">
    <name type="scientific">Streptomyces gibsoniae</name>
    <dbReference type="NCBI Taxonomy" id="3075529"/>
    <lineage>
        <taxon>Bacteria</taxon>
        <taxon>Bacillati</taxon>
        <taxon>Actinomycetota</taxon>
        <taxon>Actinomycetes</taxon>
        <taxon>Kitasatosporales</taxon>
        <taxon>Streptomycetaceae</taxon>
        <taxon>Streptomyces</taxon>
    </lineage>
</organism>
<dbReference type="RefSeq" id="WP_311699051.1">
    <property type="nucleotide sequence ID" value="NZ_JAVREY010000056.1"/>
</dbReference>